<evidence type="ECO:0000256" key="1">
    <source>
        <dbReference type="ARBA" id="ARBA00004442"/>
    </source>
</evidence>
<evidence type="ECO:0000256" key="5">
    <source>
        <dbReference type="ARBA" id="ARBA00023237"/>
    </source>
</evidence>
<keyword evidence="9" id="KW-1185">Reference proteome</keyword>
<gene>
    <name evidence="8" type="ORF">LLW17_15830</name>
</gene>
<comment type="subcellular location">
    <subcellularLocation>
        <location evidence="1">Cell outer membrane</location>
    </subcellularLocation>
</comment>
<comment type="similarity">
    <text evidence="2">Belongs to the SusD family.</text>
</comment>
<name>A0ABS8GW66_9FLAO</name>
<keyword evidence="3" id="KW-0732">Signal</keyword>
<feature type="domain" description="SusD-like N-terminal" evidence="7">
    <location>
        <begin position="83"/>
        <end position="214"/>
    </location>
</feature>
<accession>A0ABS8GW66</accession>
<protein>
    <submittedName>
        <fullName evidence="8">RagB/SusD family nutrient uptake outer membrane protein</fullName>
    </submittedName>
</protein>
<organism evidence="8 9">
    <name type="scientific">Leeuwenhoekiella parthenopeia</name>
    <dbReference type="NCBI Taxonomy" id="2890320"/>
    <lineage>
        <taxon>Bacteria</taxon>
        <taxon>Pseudomonadati</taxon>
        <taxon>Bacteroidota</taxon>
        <taxon>Flavobacteriia</taxon>
        <taxon>Flavobacteriales</taxon>
        <taxon>Flavobacteriaceae</taxon>
        <taxon>Leeuwenhoekiella</taxon>
    </lineage>
</organism>
<evidence type="ECO:0000256" key="4">
    <source>
        <dbReference type="ARBA" id="ARBA00023136"/>
    </source>
</evidence>
<feature type="domain" description="RagB/SusD" evidence="6">
    <location>
        <begin position="259"/>
        <end position="515"/>
    </location>
</feature>
<comment type="caution">
    <text evidence="8">The sequence shown here is derived from an EMBL/GenBank/DDBJ whole genome shotgun (WGS) entry which is preliminary data.</text>
</comment>
<evidence type="ECO:0000259" key="6">
    <source>
        <dbReference type="Pfam" id="PF07980"/>
    </source>
</evidence>
<evidence type="ECO:0000313" key="9">
    <source>
        <dbReference type="Proteomes" id="UP001197770"/>
    </source>
</evidence>
<keyword evidence="4" id="KW-0472">Membrane</keyword>
<reference evidence="8 9" key="1">
    <citation type="submission" date="2021-11" db="EMBL/GenBank/DDBJ databases">
        <title>Seasonal and diel survey of microbial diversity of the Tyrrhenian coast.</title>
        <authorList>
            <person name="Gattoni G."/>
            <person name="Corral P."/>
        </authorList>
    </citation>
    <scope>NUCLEOTIDE SEQUENCE [LARGE SCALE GENOMIC DNA]</scope>
    <source>
        <strain evidence="8 9">Mr9</strain>
    </source>
</reference>
<dbReference type="RefSeq" id="WP_228231261.1">
    <property type="nucleotide sequence ID" value="NZ_JAJGMW010000025.1"/>
</dbReference>
<dbReference type="InterPro" id="IPR033985">
    <property type="entry name" value="SusD-like_N"/>
</dbReference>
<sequence length="515" mass="58075">MAILLTFLGTSCTNLDEEVFSEITEDSFIPADEDIVALTASAYTPLRYIMSWQGLFDLQEESADTFVTPTRPNGWDDGGTYKRMHFHTWDETQYQPRNTWLSCFRGVNNINRVISQIESGSLPITEDQAMAVTAELRALRGLYYSILLDTHGNVPILKDFSDEVPQQSSRQQVYDFVVSELTEVIPNLSETVDVSTYGRLTKYGAMQVLARVYLNAEVYTGTAQWQECLKLCNEIIQSGKYSLDSDYGAIFTTENQSSPEIVFSVPYDRIYAAGWNQHMKMLLPSHRDVLNMEAQPWGGSSANPQIIDSYEPGDKRLEETWFEGEQRNADTGEVLFTLVNFMPSIYFCEFEEGLRCHKYDIAPGSNGSLSNDFPMLRYTDVLMMKAEVLLRTNKADEAAVIVSDVRNRAFDNAADAIITGAELMADTTVEYGVLGEDGEIADAGNTATVPYGRFLDELAWEFAAEARRRTDLIRFGVYQTKSWYNHTPQGDYTTLFPIGLEELNTNPNLTQNPGY</sequence>
<proteinExistence type="inferred from homology"/>
<dbReference type="Proteomes" id="UP001197770">
    <property type="component" value="Unassembled WGS sequence"/>
</dbReference>
<dbReference type="SUPFAM" id="SSF48452">
    <property type="entry name" value="TPR-like"/>
    <property type="match status" value="1"/>
</dbReference>
<dbReference type="EMBL" id="JAJGMW010000025">
    <property type="protein sequence ID" value="MCC4214197.1"/>
    <property type="molecule type" value="Genomic_DNA"/>
</dbReference>
<keyword evidence="5" id="KW-0998">Cell outer membrane</keyword>
<evidence type="ECO:0000313" key="8">
    <source>
        <dbReference type="EMBL" id="MCC4214197.1"/>
    </source>
</evidence>
<dbReference type="Gene3D" id="1.25.40.390">
    <property type="match status" value="1"/>
</dbReference>
<evidence type="ECO:0000256" key="2">
    <source>
        <dbReference type="ARBA" id="ARBA00006275"/>
    </source>
</evidence>
<evidence type="ECO:0000256" key="3">
    <source>
        <dbReference type="ARBA" id="ARBA00022729"/>
    </source>
</evidence>
<evidence type="ECO:0000259" key="7">
    <source>
        <dbReference type="Pfam" id="PF14322"/>
    </source>
</evidence>
<dbReference type="Pfam" id="PF07980">
    <property type="entry name" value="SusD_RagB"/>
    <property type="match status" value="1"/>
</dbReference>
<dbReference type="InterPro" id="IPR012944">
    <property type="entry name" value="SusD_RagB_dom"/>
</dbReference>
<dbReference type="InterPro" id="IPR011990">
    <property type="entry name" value="TPR-like_helical_dom_sf"/>
</dbReference>
<dbReference type="Pfam" id="PF14322">
    <property type="entry name" value="SusD-like_3"/>
    <property type="match status" value="1"/>
</dbReference>